<dbReference type="InterPro" id="IPR011051">
    <property type="entry name" value="RmlC_Cupin_sf"/>
</dbReference>
<gene>
    <name evidence="5" type="ORF">SAMN05428963_11133</name>
</gene>
<dbReference type="Gene3D" id="1.10.10.60">
    <property type="entry name" value="Homeodomain-like"/>
    <property type="match status" value="1"/>
</dbReference>
<evidence type="ECO:0000313" key="5">
    <source>
        <dbReference type="EMBL" id="SKA28021.1"/>
    </source>
</evidence>
<keyword evidence="1" id="KW-0805">Transcription regulation</keyword>
<dbReference type="EMBL" id="FUXL01000011">
    <property type="protein sequence ID" value="SKA28021.1"/>
    <property type="molecule type" value="Genomic_DNA"/>
</dbReference>
<protein>
    <submittedName>
        <fullName evidence="5">Transcriptional regulator, AraC family</fullName>
    </submittedName>
</protein>
<dbReference type="SUPFAM" id="SSF51182">
    <property type="entry name" value="RmlC-like cupins"/>
    <property type="match status" value="1"/>
</dbReference>
<dbReference type="PANTHER" id="PTHR43280">
    <property type="entry name" value="ARAC-FAMILY TRANSCRIPTIONAL REGULATOR"/>
    <property type="match status" value="1"/>
</dbReference>
<dbReference type="Pfam" id="PF12833">
    <property type="entry name" value="HTH_18"/>
    <property type="match status" value="1"/>
</dbReference>
<sequence>MTAAFSKALREILAPMDASFEAFSHDYPFPYSGWHYHPEYEIHLITKSKGSFYVGTFAGEFEPGNLVMTGPLLPHMWVSTDSGDDWDPIRKQIPERDVVVHFSERFAASCLQSFEDCASLKTLLDEAHSGVQLSSKTSRRAGVILEDLMEARGLDRLARFFRLISVLADDPDRRCLSFALPQGPMKMAGRLNAVLAYIADNFSRSDLTCASIAAAHDMSPSALSRAFEKHANCPCVEYINRLRVYKACQLLAETEVPVTTICYDVGYDVLSTFNRNFLRFIGTTPSEFRARRAFGPDGKQRFDQTNSRLGGALMAGDIRAASGRPNLVPGASALYKKID</sequence>
<dbReference type="InterPro" id="IPR018060">
    <property type="entry name" value="HTH_AraC"/>
</dbReference>
<dbReference type="InterPro" id="IPR009057">
    <property type="entry name" value="Homeodomain-like_sf"/>
</dbReference>
<keyword evidence="3" id="KW-0804">Transcription</keyword>
<dbReference type="SMART" id="SM00342">
    <property type="entry name" value="HTH_ARAC"/>
    <property type="match status" value="1"/>
</dbReference>
<dbReference type="Proteomes" id="UP000190135">
    <property type="component" value="Unassembled WGS sequence"/>
</dbReference>
<dbReference type="PROSITE" id="PS01124">
    <property type="entry name" value="HTH_ARAC_FAMILY_2"/>
    <property type="match status" value="1"/>
</dbReference>
<dbReference type="STRING" id="1365950.SAMN05428963_11133"/>
<dbReference type="GO" id="GO:0043565">
    <property type="term" value="F:sequence-specific DNA binding"/>
    <property type="evidence" value="ECO:0007669"/>
    <property type="project" value="InterPro"/>
</dbReference>
<dbReference type="OrthoDB" id="9816011at2"/>
<reference evidence="5 6" key="1">
    <citation type="submission" date="2017-02" db="EMBL/GenBank/DDBJ databases">
        <authorList>
            <person name="Peterson S.W."/>
        </authorList>
    </citation>
    <scope>NUCLEOTIDE SEQUENCE [LARGE SCALE GENOMIC DNA]</scope>
    <source>
        <strain evidence="5 6">USBA 369</strain>
    </source>
</reference>
<evidence type="ECO:0000313" key="6">
    <source>
        <dbReference type="Proteomes" id="UP000190135"/>
    </source>
</evidence>
<dbReference type="PANTHER" id="PTHR43280:SF27">
    <property type="entry name" value="TRANSCRIPTIONAL REGULATOR MTLR"/>
    <property type="match status" value="1"/>
</dbReference>
<dbReference type="RefSeq" id="WP_078709311.1">
    <property type="nucleotide sequence ID" value="NZ_FUXL01000011.1"/>
</dbReference>
<proteinExistence type="predicted"/>
<dbReference type="SUPFAM" id="SSF46689">
    <property type="entry name" value="Homeodomain-like"/>
    <property type="match status" value="2"/>
</dbReference>
<evidence type="ECO:0000259" key="4">
    <source>
        <dbReference type="PROSITE" id="PS01124"/>
    </source>
</evidence>
<dbReference type="AlphaFoldDB" id="A0A1T4SJK1"/>
<dbReference type="GO" id="GO:0003700">
    <property type="term" value="F:DNA-binding transcription factor activity"/>
    <property type="evidence" value="ECO:0007669"/>
    <property type="project" value="InterPro"/>
</dbReference>
<dbReference type="CDD" id="cd06976">
    <property type="entry name" value="cupin_MtlR-like_N"/>
    <property type="match status" value="1"/>
</dbReference>
<accession>A0A1T4SJK1</accession>
<keyword evidence="6" id="KW-1185">Reference proteome</keyword>
<organism evidence="5 6">
    <name type="scientific">Consotaella salsifontis</name>
    <dbReference type="NCBI Taxonomy" id="1365950"/>
    <lineage>
        <taxon>Bacteria</taxon>
        <taxon>Pseudomonadati</taxon>
        <taxon>Pseudomonadota</taxon>
        <taxon>Alphaproteobacteria</taxon>
        <taxon>Hyphomicrobiales</taxon>
        <taxon>Aurantimonadaceae</taxon>
        <taxon>Consotaella</taxon>
    </lineage>
</organism>
<keyword evidence="2" id="KW-0238">DNA-binding</keyword>
<evidence type="ECO:0000256" key="2">
    <source>
        <dbReference type="ARBA" id="ARBA00023125"/>
    </source>
</evidence>
<evidence type="ECO:0000256" key="1">
    <source>
        <dbReference type="ARBA" id="ARBA00023015"/>
    </source>
</evidence>
<evidence type="ECO:0000256" key="3">
    <source>
        <dbReference type="ARBA" id="ARBA00023163"/>
    </source>
</evidence>
<dbReference type="InterPro" id="IPR018062">
    <property type="entry name" value="HTH_AraC-typ_CS"/>
</dbReference>
<feature type="domain" description="HTH araC/xylS-type" evidence="4">
    <location>
        <begin position="192"/>
        <end position="291"/>
    </location>
</feature>
<dbReference type="PROSITE" id="PS00041">
    <property type="entry name" value="HTH_ARAC_FAMILY_1"/>
    <property type="match status" value="1"/>
</dbReference>
<name>A0A1T4SJK1_9HYPH</name>